<keyword evidence="1" id="KW-0472">Membrane</keyword>
<proteinExistence type="predicted"/>
<dbReference type="Proteomes" id="UP000316213">
    <property type="component" value="Unassembled WGS sequence"/>
</dbReference>
<keyword evidence="1" id="KW-1133">Transmembrane helix</keyword>
<protein>
    <submittedName>
        <fullName evidence="2">Uncharacterized protein</fullName>
    </submittedName>
</protein>
<dbReference type="AlphaFoldDB" id="A0A5C6ACH7"/>
<dbReference type="RefSeq" id="WP_197167847.1">
    <property type="nucleotide sequence ID" value="NZ_SJPM01000004.1"/>
</dbReference>
<evidence type="ECO:0000313" key="3">
    <source>
        <dbReference type="Proteomes" id="UP000316213"/>
    </source>
</evidence>
<reference evidence="2 3" key="1">
    <citation type="submission" date="2019-02" db="EMBL/GenBank/DDBJ databases">
        <title>Deep-cultivation of Planctomycetes and their phenomic and genomic characterization uncovers novel biology.</title>
        <authorList>
            <person name="Wiegand S."/>
            <person name="Jogler M."/>
            <person name="Boedeker C."/>
            <person name="Pinto D."/>
            <person name="Vollmers J."/>
            <person name="Rivas-Marin E."/>
            <person name="Kohn T."/>
            <person name="Peeters S.H."/>
            <person name="Heuer A."/>
            <person name="Rast P."/>
            <person name="Oberbeckmann S."/>
            <person name="Bunk B."/>
            <person name="Jeske O."/>
            <person name="Meyerdierks A."/>
            <person name="Storesund J.E."/>
            <person name="Kallscheuer N."/>
            <person name="Luecker S."/>
            <person name="Lage O.M."/>
            <person name="Pohl T."/>
            <person name="Merkel B.J."/>
            <person name="Hornburger P."/>
            <person name="Mueller R.-W."/>
            <person name="Bruemmer F."/>
            <person name="Labrenz M."/>
            <person name="Spormann A.M."/>
            <person name="Op Den Camp H."/>
            <person name="Overmann J."/>
            <person name="Amann R."/>
            <person name="Jetten M.S.M."/>
            <person name="Mascher T."/>
            <person name="Medema M.H."/>
            <person name="Devos D.P."/>
            <person name="Kaster A.-K."/>
            <person name="Ovreas L."/>
            <person name="Rohde M."/>
            <person name="Galperin M.Y."/>
            <person name="Jogler C."/>
        </authorList>
    </citation>
    <scope>NUCLEOTIDE SEQUENCE [LARGE SCALE GENOMIC DNA]</scope>
    <source>
        <strain evidence="2 3">Pla100</strain>
    </source>
</reference>
<keyword evidence="3" id="KW-1185">Reference proteome</keyword>
<feature type="transmembrane region" description="Helical" evidence="1">
    <location>
        <begin position="88"/>
        <end position="107"/>
    </location>
</feature>
<feature type="transmembrane region" description="Helical" evidence="1">
    <location>
        <begin position="54"/>
        <end position="76"/>
    </location>
</feature>
<name>A0A5C6ACH7_9BACT</name>
<accession>A0A5C6ACH7</accession>
<evidence type="ECO:0000256" key="1">
    <source>
        <dbReference type="SAM" id="Phobius"/>
    </source>
</evidence>
<dbReference type="EMBL" id="SJPM01000004">
    <property type="protein sequence ID" value="TWT97116.1"/>
    <property type="molecule type" value="Genomic_DNA"/>
</dbReference>
<evidence type="ECO:0000313" key="2">
    <source>
        <dbReference type="EMBL" id="TWT97116.1"/>
    </source>
</evidence>
<sequence>MEKVGDVTSHTNDRSIPLAGESRTALRTWPAIGLLSLMMIAKGLPWLFSEPPQSVQVASLLGPAAAALFLIVWWLFASRAGRKEKVGGLLGLGVVAGLTFLLLHPTMRVFELPVTSPVVDSF</sequence>
<comment type="caution">
    <text evidence="2">The sequence shown here is derived from an EMBL/GenBank/DDBJ whole genome shotgun (WGS) entry which is preliminary data.</text>
</comment>
<organism evidence="2 3">
    <name type="scientific">Neorhodopirellula pilleata</name>
    <dbReference type="NCBI Taxonomy" id="2714738"/>
    <lineage>
        <taxon>Bacteria</taxon>
        <taxon>Pseudomonadati</taxon>
        <taxon>Planctomycetota</taxon>
        <taxon>Planctomycetia</taxon>
        <taxon>Pirellulales</taxon>
        <taxon>Pirellulaceae</taxon>
        <taxon>Neorhodopirellula</taxon>
    </lineage>
</organism>
<gene>
    <name evidence="2" type="ORF">Pla100_22650</name>
</gene>
<keyword evidence="1" id="KW-0812">Transmembrane</keyword>